<evidence type="ECO:0000313" key="3">
    <source>
        <dbReference type="Proteomes" id="UP001589865"/>
    </source>
</evidence>
<feature type="region of interest" description="Disordered" evidence="1">
    <location>
        <begin position="45"/>
        <end position="64"/>
    </location>
</feature>
<sequence length="64" mass="6413">MTPVQKSSFATANVLVTITATATASEIAAASEYLREVAALRCPAAGGKSTLASREDAQSEGAAV</sequence>
<dbReference type="EMBL" id="JBHLUN010000007">
    <property type="protein sequence ID" value="MFC0408860.1"/>
    <property type="molecule type" value="Genomic_DNA"/>
</dbReference>
<dbReference type="RefSeq" id="WP_377044607.1">
    <property type="nucleotide sequence ID" value="NZ_JBHLUN010000007.1"/>
</dbReference>
<gene>
    <name evidence="2" type="ORF">ACFFGY_11400</name>
</gene>
<organism evidence="2 3">
    <name type="scientific">Roseomonas elaeocarpi</name>
    <dbReference type="NCBI Taxonomy" id="907779"/>
    <lineage>
        <taxon>Bacteria</taxon>
        <taxon>Pseudomonadati</taxon>
        <taxon>Pseudomonadota</taxon>
        <taxon>Alphaproteobacteria</taxon>
        <taxon>Acetobacterales</taxon>
        <taxon>Roseomonadaceae</taxon>
        <taxon>Roseomonas</taxon>
    </lineage>
</organism>
<proteinExistence type="predicted"/>
<protein>
    <submittedName>
        <fullName evidence="2">Uncharacterized protein</fullName>
    </submittedName>
</protein>
<comment type="caution">
    <text evidence="2">The sequence shown here is derived from an EMBL/GenBank/DDBJ whole genome shotgun (WGS) entry which is preliminary data.</text>
</comment>
<reference evidence="2 3" key="1">
    <citation type="submission" date="2024-09" db="EMBL/GenBank/DDBJ databases">
        <authorList>
            <person name="Sun Q."/>
            <person name="Mori K."/>
        </authorList>
    </citation>
    <scope>NUCLEOTIDE SEQUENCE [LARGE SCALE GENOMIC DNA]</scope>
    <source>
        <strain evidence="2 3">TBRC 5777</strain>
    </source>
</reference>
<keyword evidence="3" id="KW-1185">Reference proteome</keyword>
<evidence type="ECO:0000313" key="2">
    <source>
        <dbReference type="EMBL" id="MFC0408860.1"/>
    </source>
</evidence>
<accession>A0ABV6JTR9</accession>
<evidence type="ECO:0000256" key="1">
    <source>
        <dbReference type="SAM" id="MobiDB-lite"/>
    </source>
</evidence>
<name>A0ABV6JTR9_9PROT</name>
<dbReference type="Proteomes" id="UP001589865">
    <property type="component" value="Unassembled WGS sequence"/>
</dbReference>